<dbReference type="EMBL" id="CAMXCT030002224">
    <property type="protein sequence ID" value="CAL4783945.1"/>
    <property type="molecule type" value="Genomic_DNA"/>
</dbReference>
<dbReference type="PANTHER" id="PTHR19980:SF0">
    <property type="entry name" value="CLEAVAGE STIMULATION FACTOR SUBUNIT 3"/>
    <property type="match status" value="1"/>
</dbReference>
<accession>A0A9P1G1P2</accession>
<dbReference type="SMART" id="SM00386">
    <property type="entry name" value="HAT"/>
    <property type="match status" value="2"/>
</dbReference>
<dbReference type="GO" id="GO:0031124">
    <property type="term" value="P:mRNA 3'-end processing"/>
    <property type="evidence" value="ECO:0007669"/>
    <property type="project" value="InterPro"/>
</dbReference>
<feature type="domain" description="Suppressor of forked" evidence="4">
    <location>
        <begin position="8"/>
        <end position="134"/>
    </location>
</feature>
<dbReference type="OrthoDB" id="26282at2759"/>
<evidence type="ECO:0000256" key="2">
    <source>
        <dbReference type="ARBA" id="ARBA00022737"/>
    </source>
</evidence>
<dbReference type="Pfam" id="PF05843">
    <property type="entry name" value="Suf"/>
    <property type="match status" value="1"/>
</dbReference>
<dbReference type="GO" id="GO:0005634">
    <property type="term" value="C:nucleus"/>
    <property type="evidence" value="ECO:0007669"/>
    <property type="project" value="UniProtKB-SubCell"/>
</dbReference>
<dbReference type="EMBL" id="CAMXCT020002224">
    <property type="protein sequence ID" value="CAL1150008.1"/>
    <property type="molecule type" value="Genomic_DNA"/>
</dbReference>
<comment type="subcellular location">
    <subcellularLocation>
        <location evidence="1">Nucleus</location>
    </subcellularLocation>
</comment>
<sequence>MVFLQEGKAEPVFERAVKQLPFAARIWAAYAEWSEMQDSAMALGVYSRCLQQVPNMDLWLSYLNFSKRHQKPGFNANARADGTHRDESTQWTLEEVLRSYGRAIDLLGSDWRAAPVWSDYLALLKHAYNLKQKKENPDAELQGKLLAEDPNPIDTAKRTLKKELQKVQVCRITKAFGWEALQYAI</sequence>
<dbReference type="InterPro" id="IPR003107">
    <property type="entry name" value="HAT"/>
</dbReference>
<keyword evidence="7" id="KW-1185">Reference proteome</keyword>
<evidence type="ECO:0000256" key="3">
    <source>
        <dbReference type="ARBA" id="ARBA00023242"/>
    </source>
</evidence>
<dbReference type="Proteomes" id="UP001152797">
    <property type="component" value="Unassembled WGS sequence"/>
</dbReference>
<dbReference type="InterPro" id="IPR008847">
    <property type="entry name" value="Suf"/>
</dbReference>
<evidence type="ECO:0000259" key="4">
    <source>
        <dbReference type="Pfam" id="PF05843"/>
    </source>
</evidence>
<proteinExistence type="predicted"/>
<keyword evidence="2" id="KW-0677">Repeat</keyword>
<reference evidence="5" key="1">
    <citation type="submission" date="2022-10" db="EMBL/GenBank/DDBJ databases">
        <authorList>
            <person name="Chen Y."/>
            <person name="Dougan E. K."/>
            <person name="Chan C."/>
            <person name="Rhodes N."/>
            <person name="Thang M."/>
        </authorList>
    </citation>
    <scope>NUCLEOTIDE SEQUENCE</scope>
</reference>
<dbReference type="InterPro" id="IPR011990">
    <property type="entry name" value="TPR-like_helical_dom_sf"/>
</dbReference>
<dbReference type="AlphaFoldDB" id="A0A9P1G1P2"/>
<dbReference type="InterPro" id="IPR045243">
    <property type="entry name" value="Rna14-like"/>
</dbReference>
<protein>
    <recommendedName>
        <fullName evidence="4">Suppressor of forked domain-containing protein</fullName>
    </recommendedName>
</protein>
<organism evidence="5">
    <name type="scientific">Cladocopium goreaui</name>
    <dbReference type="NCBI Taxonomy" id="2562237"/>
    <lineage>
        <taxon>Eukaryota</taxon>
        <taxon>Sar</taxon>
        <taxon>Alveolata</taxon>
        <taxon>Dinophyceae</taxon>
        <taxon>Suessiales</taxon>
        <taxon>Symbiodiniaceae</taxon>
        <taxon>Cladocopium</taxon>
    </lineage>
</organism>
<reference evidence="6" key="2">
    <citation type="submission" date="2024-04" db="EMBL/GenBank/DDBJ databases">
        <authorList>
            <person name="Chen Y."/>
            <person name="Shah S."/>
            <person name="Dougan E. K."/>
            <person name="Thang M."/>
            <person name="Chan C."/>
        </authorList>
    </citation>
    <scope>NUCLEOTIDE SEQUENCE [LARGE SCALE GENOMIC DNA]</scope>
</reference>
<gene>
    <name evidence="5" type="ORF">C1SCF055_LOCUS23096</name>
</gene>
<dbReference type="GO" id="GO:0003729">
    <property type="term" value="F:mRNA binding"/>
    <property type="evidence" value="ECO:0007669"/>
    <property type="project" value="TreeGrafter"/>
</dbReference>
<dbReference type="SUPFAM" id="SSF48452">
    <property type="entry name" value="TPR-like"/>
    <property type="match status" value="1"/>
</dbReference>
<evidence type="ECO:0000313" key="5">
    <source>
        <dbReference type="EMBL" id="CAI3996633.1"/>
    </source>
</evidence>
<dbReference type="EMBL" id="CAMXCT010002224">
    <property type="protein sequence ID" value="CAI3996633.1"/>
    <property type="molecule type" value="Genomic_DNA"/>
</dbReference>
<dbReference type="PANTHER" id="PTHR19980">
    <property type="entry name" value="RNA CLEAVAGE STIMULATION FACTOR"/>
    <property type="match status" value="1"/>
</dbReference>
<keyword evidence="3" id="KW-0539">Nucleus</keyword>
<evidence type="ECO:0000256" key="1">
    <source>
        <dbReference type="ARBA" id="ARBA00004123"/>
    </source>
</evidence>
<dbReference type="Gene3D" id="1.25.40.10">
    <property type="entry name" value="Tetratricopeptide repeat domain"/>
    <property type="match status" value="1"/>
</dbReference>
<evidence type="ECO:0000313" key="7">
    <source>
        <dbReference type="Proteomes" id="UP001152797"/>
    </source>
</evidence>
<name>A0A9P1G1P2_9DINO</name>
<comment type="caution">
    <text evidence="5">The sequence shown here is derived from an EMBL/GenBank/DDBJ whole genome shotgun (WGS) entry which is preliminary data.</text>
</comment>
<evidence type="ECO:0000313" key="6">
    <source>
        <dbReference type="EMBL" id="CAL1150008.1"/>
    </source>
</evidence>